<sequence length="177" mass="19519">MSKKAQPQKALLVIDLQNDYFPGGKFPLWNIEQTLANIKMAITKANQQNIPVIHIQHLADPAMGLAPFFNEDTQGAEIHPEILAAAPQGEVVIKHFADSFEQTNLEQVLSCQGVDELLVCGMMTQNCVTHTAISKAAEKYKVSMLMDCCTTVDEMIHNIALHAVSTQVELVTSEQML</sequence>
<dbReference type="EMBL" id="JWLZ01000023">
    <property type="protein sequence ID" value="KHT65124.1"/>
    <property type="molecule type" value="Genomic_DNA"/>
</dbReference>
<proteinExistence type="predicted"/>
<keyword evidence="1" id="KW-0378">Hydrolase</keyword>
<protein>
    <submittedName>
        <fullName evidence="3">Isochorismatase</fullName>
    </submittedName>
</protein>
<evidence type="ECO:0000313" key="3">
    <source>
        <dbReference type="EMBL" id="KHT65124.1"/>
    </source>
</evidence>
<evidence type="ECO:0000256" key="1">
    <source>
        <dbReference type="ARBA" id="ARBA00022801"/>
    </source>
</evidence>
<dbReference type="RefSeq" id="WP_039457578.1">
    <property type="nucleotide sequence ID" value="NZ_JWLZ01000023.1"/>
</dbReference>
<name>A0A0B9G958_9GAMM</name>
<organism evidence="3 4">
    <name type="scientific">Photobacterium gaetbulicola</name>
    <dbReference type="NCBI Taxonomy" id="1295392"/>
    <lineage>
        <taxon>Bacteria</taxon>
        <taxon>Pseudomonadati</taxon>
        <taxon>Pseudomonadota</taxon>
        <taxon>Gammaproteobacteria</taxon>
        <taxon>Vibrionales</taxon>
        <taxon>Vibrionaceae</taxon>
        <taxon>Photobacterium</taxon>
    </lineage>
</organism>
<accession>A0A0B9G958</accession>
<dbReference type="PANTHER" id="PTHR43540:SF15">
    <property type="entry name" value="BLR5631 PROTEIN"/>
    <property type="match status" value="1"/>
</dbReference>
<dbReference type="Proteomes" id="UP000031278">
    <property type="component" value="Unassembled WGS sequence"/>
</dbReference>
<comment type="caution">
    <text evidence="3">The sequence shown here is derived from an EMBL/GenBank/DDBJ whole genome shotgun (WGS) entry which is preliminary data.</text>
</comment>
<dbReference type="InterPro" id="IPR036380">
    <property type="entry name" value="Isochorismatase-like_sf"/>
</dbReference>
<feature type="domain" description="Isochorismatase-like" evidence="2">
    <location>
        <begin position="10"/>
        <end position="174"/>
    </location>
</feature>
<gene>
    <name evidence="3" type="ORF">RJ45_02570</name>
</gene>
<dbReference type="CDD" id="cd01014">
    <property type="entry name" value="nicotinamidase_related"/>
    <property type="match status" value="1"/>
</dbReference>
<dbReference type="PANTHER" id="PTHR43540">
    <property type="entry name" value="PEROXYUREIDOACRYLATE/UREIDOACRYLATE AMIDOHYDROLASE-RELATED"/>
    <property type="match status" value="1"/>
</dbReference>
<dbReference type="AlphaFoldDB" id="A0A0B9G958"/>
<dbReference type="SUPFAM" id="SSF52499">
    <property type="entry name" value="Isochorismatase-like hydrolases"/>
    <property type="match status" value="1"/>
</dbReference>
<dbReference type="Gene3D" id="3.40.50.850">
    <property type="entry name" value="Isochorismatase-like"/>
    <property type="match status" value="1"/>
</dbReference>
<evidence type="ECO:0000313" key="4">
    <source>
        <dbReference type="Proteomes" id="UP000031278"/>
    </source>
</evidence>
<dbReference type="GO" id="GO:0016787">
    <property type="term" value="F:hydrolase activity"/>
    <property type="evidence" value="ECO:0007669"/>
    <property type="project" value="UniProtKB-KW"/>
</dbReference>
<evidence type="ECO:0000259" key="2">
    <source>
        <dbReference type="Pfam" id="PF00857"/>
    </source>
</evidence>
<dbReference type="Pfam" id="PF00857">
    <property type="entry name" value="Isochorismatase"/>
    <property type="match status" value="1"/>
</dbReference>
<dbReference type="InterPro" id="IPR050272">
    <property type="entry name" value="Isochorismatase-like_hydrls"/>
</dbReference>
<reference evidence="3 4" key="1">
    <citation type="submission" date="2014-12" db="EMBL/GenBank/DDBJ databases">
        <title>Genome sequencing of Photobacterium gaetbulicola AD005a.</title>
        <authorList>
            <person name="Adrian T.G.S."/>
            <person name="Chan K.G."/>
        </authorList>
    </citation>
    <scope>NUCLEOTIDE SEQUENCE [LARGE SCALE GENOMIC DNA]</scope>
    <source>
        <strain evidence="3 4">AD005a</strain>
    </source>
</reference>
<dbReference type="InterPro" id="IPR000868">
    <property type="entry name" value="Isochorismatase-like_dom"/>
</dbReference>